<dbReference type="PROSITE" id="PS50943">
    <property type="entry name" value="HTH_CROC1"/>
    <property type="match status" value="1"/>
</dbReference>
<dbReference type="SUPFAM" id="SSF47413">
    <property type="entry name" value="lambda repressor-like DNA-binding domains"/>
    <property type="match status" value="1"/>
</dbReference>
<dbReference type="InterPro" id="IPR001387">
    <property type="entry name" value="Cro/C1-type_HTH"/>
</dbReference>
<dbReference type="CDD" id="cd00093">
    <property type="entry name" value="HTH_XRE"/>
    <property type="match status" value="1"/>
</dbReference>
<evidence type="ECO:0000313" key="3">
    <source>
        <dbReference type="Proteomes" id="UP000235778"/>
    </source>
</evidence>
<dbReference type="SMART" id="SM00530">
    <property type="entry name" value="HTH_XRE"/>
    <property type="match status" value="1"/>
</dbReference>
<dbReference type="RefSeq" id="WP_017104942.1">
    <property type="nucleotide sequence ID" value="NZ_MAKA01000109.1"/>
</dbReference>
<dbReference type="Gene3D" id="1.10.260.40">
    <property type="entry name" value="lambda repressor-like DNA-binding domains"/>
    <property type="match status" value="1"/>
</dbReference>
<protein>
    <submittedName>
        <fullName evidence="2">Transcriptional regulator</fullName>
    </submittedName>
</protein>
<dbReference type="EMBL" id="MCSI01000177">
    <property type="protein sequence ID" value="PME56376.1"/>
    <property type="molecule type" value="Genomic_DNA"/>
</dbReference>
<evidence type="ECO:0000313" key="2">
    <source>
        <dbReference type="EMBL" id="PME56376.1"/>
    </source>
</evidence>
<dbReference type="Pfam" id="PF01381">
    <property type="entry name" value="HTH_3"/>
    <property type="match status" value="1"/>
</dbReference>
<reference evidence="3" key="1">
    <citation type="submission" date="2016-07" db="EMBL/GenBank/DDBJ databases">
        <title>Nontailed viruses are major unrecognized killers of bacteria in the ocean.</title>
        <authorList>
            <person name="Kauffman K."/>
            <person name="Hussain F."/>
            <person name="Yang J."/>
            <person name="Arevalo P."/>
            <person name="Brown J."/>
            <person name="Cutler M."/>
            <person name="Kelly L."/>
            <person name="Polz M.F."/>
        </authorList>
    </citation>
    <scope>NUCLEOTIDE SEQUENCE [LARGE SCALE GENOMIC DNA]</scope>
    <source>
        <strain evidence="3">10N.286.55.C1</strain>
    </source>
</reference>
<name>A0A1B9QBJ0_9VIBR</name>
<dbReference type="GO" id="GO:0003677">
    <property type="term" value="F:DNA binding"/>
    <property type="evidence" value="ECO:0007669"/>
    <property type="project" value="InterPro"/>
</dbReference>
<proteinExistence type="predicted"/>
<sequence>MVKKVKATESPDLSQVFTPSLLGEAIKAKRTQSKITQQDAALLSGVSKQTYIKIEQGSSDIKLTSLMKVVSALGIKISIQPWQDLDASVPSQEKGNDVWV</sequence>
<dbReference type="AlphaFoldDB" id="A0A1B9QBJ0"/>
<dbReference type="Proteomes" id="UP000235778">
    <property type="component" value="Unassembled WGS sequence"/>
</dbReference>
<accession>A0A1B9QBJ0</accession>
<evidence type="ECO:0000259" key="1">
    <source>
        <dbReference type="PROSITE" id="PS50943"/>
    </source>
</evidence>
<comment type="caution">
    <text evidence="2">The sequence shown here is derived from an EMBL/GenBank/DDBJ whole genome shotgun (WGS) entry which is preliminary data.</text>
</comment>
<feature type="domain" description="HTH cro/C1-type" evidence="1">
    <location>
        <begin position="26"/>
        <end position="80"/>
    </location>
</feature>
<dbReference type="InterPro" id="IPR010982">
    <property type="entry name" value="Lambda_DNA-bd_dom_sf"/>
</dbReference>
<gene>
    <name evidence="2" type="ORF">BCV30_02270</name>
</gene>
<organism evidence="2 3">
    <name type="scientific">Vibrio lentus</name>
    <dbReference type="NCBI Taxonomy" id="136468"/>
    <lineage>
        <taxon>Bacteria</taxon>
        <taxon>Pseudomonadati</taxon>
        <taxon>Pseudomonadota</taxon>
        <taxon>Gammaproteobacteria</taxon>
        <taxon>Vibrionales</taxon>
        <taxon>Vibrionaceae</taxon>
        <taxon>Vibrio</taxon>
    </lineage>
</organism>